<gene>
    <name evidence="1" type="ORF">AJ80_03819</name>
</gene>
<dbReference type="EMBL" id="PDNA01000045">
    <property type="protein sequence ID" value="PGH19664.1"/>
    <property type="molecule type" value="Genomic_DNA"/>
</dbReference>
<evidence type="ECO:0000313" key="1">
    <source>
        <dbReference type="EMBL" id="PGH19664.1"/>
    </source>
</evidence>
<evidence type="ECO:0000313" key="2">
    <source>
        <dbReference type="Proteomes" id="UP000224634"/>
    </source>
</evidence>
<keyword evidence="2" id="KW-1185">Reference proteome</keyword>
<sequence length="92" mass="9874">MVTGSERGKSNYVGHVEYASWKCFAEEDSDLEGVTDAMPAGGGHTQLVHPQPFSRASANKSDELFRKGARLACAAISMTGQINLPSNKSLIF</sequence>
<accession>A0A2B7Y687</accession>
<protein>
    <submittedName>
        <fullName evidence="1">Uncharacterized protein</fullName>
    </submittedName>
</protein>
<organism evidence="1 2">
    <name type="scientific">Polytolypa hystricis (strain UAMH7299)</name>
    <dbReference type="NCBI Taxonomy" id="1447883"/>
    <lineage>
        <taxon>Eukaryota</taxon>
        <taxon>Fungi</taxon>
        <taxon>Dikarya</taxon>
        <taxon>Ascomycota</taxon>
        <taxon>Pezizomycotina</taxon>
        <taxon>Eurotiomycetes</taxon>
        <taxon>Eurotiomycetidae</taxon>
        <taxon>Onygenales</taxon>
        <taxon>Onygenales incertae sedis</taxon>
        <taxon>Polytolypa</taxon>
    </lineage>
</organism>
<proteinExistence type="predicted"/>
<comment type="caution">
    <text evidence="1">The sequence shown here is derived from an EMBL/GenBank/DDBJ whole genome shotgun (WGS) entry which is preliminary data.</text>
</comment>
<dbReference type="AlphaFoldDB" id="A0A2B7Y687"/>
<dbReference type="Proteomes" id="UP000224634">
    <property type="component" value="Unassembled WGS sequence"/>
</dbReference>
<reference evidence="1 2" key="1">
    <citation type="submission" date="2017-10" db="EMBL/GenBank/DDBJ databases">
        <title>Comparative genomics in systemic dimorphic fungi from Ajellomycetaceae.</title>
        <authorList>
            <person name="Munoz J.F."/>
            <person name="Mcewen J.G."/>
            <person name="Clay O.K."/>
            <person name="Cuomo C.A."/>
        </authorList>
    </citation>
    <scope>NUCLEOTIDE SEQUENCE [LARGE SCALE GENOMIC DNA]</scope>
    <source>
        <strain evidence="1 2">UAMH7299</strain>
    </source>
</reference>
<name>A0A2B7Y687_POLH7</name>